<dbReference type="AlphaFoldDB" id="A0A2H5A4A5"/>
<name>A0A2H5A4A5_9EURY</name>
<geneLocation type="plasmid" evidence="2 3">
    <name>pNYT2</name>
</geneLocation>
<dbReference type="InterPro" id="IPR002372">
    <property type="entry name" value="PQQ_rpt_dom"/>
</dbReference>
<dbReference type="InterPro" id="IPR011047">
    <property type="entry name" value="Quinoprotein_ADH-like_sf"/>
</dbReference>
<evidence type="ECO:0000313" key="2">
    <source>
        <dbReference type="EMBL" id="AUG49551.1"/>
    </source>
</evidence>
<dbReference type="Gene3D" id="2.130.10.10">
    <property type="entry name" value="YVTN repeat-like/Quinoprotein amine dehydrogenase"/>
    <property type="match status" value="1"/>
</dbReference>
<keyword evidence="2" id="KW-0614">Plasmid</keyword>
<dbReference type="SUPFAM" id="SSF50998">
    <property type="entry name" value="Quinoprotein alcohol dehydrogenase-like"/>
    <property type="match status" value="1"/>
</dbReference>
<gene>
    <name evidence="2" type="ORF">BVU17_18425</name>
</gene>
<dbReference type="Pfam" id="PF13360">
    <property type="entry name" value="PQQ_2"/>
    <property type="match status" value="1"/>
</dbReference>
<proteinExistence type="predicted"/>
<evidence type="ECO:0000259" key="1">
    <source>
        <dbReference type="Pfam" id="PF13360"/>
    </source>
</evidence>
<reference evidence="2 3" key="1">
    <citation type="submission" date="2017-01" db="EMBL/GenBank/DDBJ databases">
        <title>A Red Light-Sensitive Sensory Rhodopsin I From Haloarcula taiwanensis, A New Haloarchaeon Isolated From Taiwan.</title>
        <authorList>
            <person name="Yang C.-S."/>
            <person name="Han Y.-A."/>
            <person name="Chen P.-C."/>
            <person name="Ng W.V."/>
            <person name="Chen T.-W."/>
        </authorList>
    </citation>
    <scope>NUCLEOTIDE SEQUENCE [LARGE SCALE GENOMIC DNA]</scope>
    <source>
        <strain evidence="2 3">Taiwanensis</strain>
        <plasmid evidence="2 3">pNYT2</plasmid>
    </source>
</reference>
<organism evidence="2 3">
    <name type="scientific">Haloarcula taiwanensis</name>
    <dbReference type="NCBI Taxonomy" id="1932004"/>
    <lineage>
        <taxon>Archaea</taxon>
        <taxon>Methanobacteriati</taxon>
        <taxon>Methanobacteriota</taxon>
        <taxon>Stenosarchaea group</taxon>
        <taxon>Halobacteria</taxon>
        <taxon>Halobacteriales</taxon>
        <taxon>Haloarculaceae</taxon>
        <taxon>Haloarcula</taxon>
    </lineage>
</organism>
<protein>
    <recommendedName>
        <fullName evidence="1">Pyrrolo-quinoline quinone repeat domain-containing protein</fullName>
    </recommendedName>
</protein>
<evidence type="ECO:0000313" key="3">
    <source>
        <dbReference type="Proteomes" id="UP000242917"/>
    </source>
</evidence>
<dbReference type="KEGG" id="hta:BVU17_18425"/>
<accession>A0A2H5A4A5</accession>
<dbReference type="Proteomes" id="UP000242917">
    <property type="component" value="Plasmid pNYT2"/>
</dbReference>
<feature type="domain" description="Pyrrolo-quinoline quinone repeat" evidence="1">
    <location>
        <begin position="64"/>
        <end position="246"/>
    </location>
</feature>
<dbReference type="InterPro" id="IPR015943">
    <property type="entry name" value="WD40/YVTN_repeat-like_dom_sf"/>
</dbReference>
<keyword evidence="3" id="KW-1185">Reference proteome</keyword>
<sequence>MDISALSSAGTSYLVATLDEVQLRDFGSSTPLATLAAPVNSSVVELTDSDCYVGSQAADDTVSTIYRFDAENGERQAETEIQGNISRLTTVGDLLVCSTVEESTEYEGYANRIIVLDRTSLNEKWRNTVGNSAYPSGVCRLNDTLHIGFANFFAGFAVADGTIQYRAPLNVGYPVTYQGDLVADVDRELRRLDPGTLEYEWSVGSEVAGRPVIVGENVIVPTTDGLLCASVRDGQQRWSRTLENDSGFTPELLVYQGGLLWYGTAVEELYGLVPTSGETAFSMSADLTFIAATNSGVVINSGYRTLELRAASVE</sequence>
<dbReference type="EMBL" id="CP019157">
    <property type="protein sequence ID" value="AUG49551.1"/>
    <property type="molecule type" value="Genomic_DNA"/>
</dbReference>